<gene>
    <name evidence="1" type="ORF">ACFPH6_07050</name>
</gene>
<organism evidence="1 2">
    <name type="scientific">Streptomyces xiangluensis</name>
    <dbReference type="NCBI Taxonomy" id="2665720"/>
    <lineage>
        <taxon>Bacteria</taxon>
        <taxon>Bacillati</taxon>
        <taxon>Actinomycetota</taxon>
        <taxon>Actinomycetes</taxon>
        <taxon>Kitasatosporales</taxon>
        <taxon>Streptomycetaceae</taxon>
        <taxon>Streptomyces</taxon>
    </lineage>
</organism>
<evidence type="ECO:0000313" key="2">
    <source>
        <dbReference type="Proteomes" id="UP001596012"/>
    </source>
</evidence>
<dbReference type="RefSeq" id="WP_386338912.1">
    <property type="nucleotide sequence ID" value="NZ_JBHSFG010000013.1"/>
</dbReference>
<protein>
    <submittedName>
        <fullName evidence="1">Uncharacterized protein</fullName>
    </submittedName>
</protein>
<name>A0ABV8YJ35_9ACTN</name>
<proteinExistence type="predicted"/>
<dbReference type="Gene3D" id="2.30.320.10">
    <property type="entry name" value="YwqG-like"/>
    <property type="match status" value="1"/>
</dbReference>
<evidence type="ECO:0000313" key="1">
    <source>
        <dbReference type="EMBL" id="MFC4464325.1"/>
    </source>
</evidence>
<dbReference type="EMBL" id="JBHSFG010000013">
    <property type="protein sequence ID" value="MFC4464325.1"/>
    <property type="molecule type" value="Genomic_DNA"/>
</dbReference>
<sequence length="94" mass="10761">MGIGELATDNMYTTPETTMAEDILEAREKAGELVVPPDEWALRLEEEALRVMREWVPLAQFDPEEVYLARFLIRHDDLAAGRFDKALSFTAFTE</sequence>
<keyword evidence="2" id="KW-1185">Reference proteome</keyword>
<comment type="caution">
    <text evidence="1">The sequence shown here is derived from an EMBL/GenBank/DDBJ whole genome shotgun (WGS) entry which is preliminary data.</text>
</comment>
<accession>A0ABV8YJ35</accession>
<reference evidence="2" key="1">
    <citation type="journal article" date="2019" name="Int. J. Syst. Evol. Microbiol.">
        <title>The Global Catalogue of Microorganisms (GCM) 10K type strain sequencing project: providing services to taxonomists for standard genome sequencing and annotation.</title>
        <authorList>
            <consortium name="The Broad Institute Genomics Platform"/>
            <consortium name="The Broad Institute Genome Sequencing Center for Infectious Disease"/>
            <person name="Wu L."/>
            <person name="Ma J."/>
        </authorList>
    </citation>
    <scope>NUCLEOTIDE SEQUENCE [LARGE SCALE GENOMIC DNA]</scope>
    <source>
        <strain evidence="2">DT43</strain>
    </source>
</reference>
<dbReference type="Proteomes" id="UP001596012">
    <property type="component" value="Unassembled WGS sequence"/>
</dbReference>